<keyword evidence="2" id="KW-0449">Lipoprotein</keyword>
<protein>
    <submittedName>
        <fullName evidence="2">Putative lipoprotein</fullName>
    </submittedName>
</protein>
<evidence type="ECO:0000259" key="1">
    <source>
        <dbReference type="PROSITE" id="PS50213"/>
    </source>
</evidence>
<feature type="domain" description="FAS1" evidence="1">
    <location>
        <begin position="180"/>
        <end position="342"/>
    </location>
</feature>
<dbReference type="InterPro" id="IPR036378">
    <property type="entry name" value="FAS1_dom_sf"/>
</dbReference>
<dbReference type="PROSITE" id="PS50213">
    <property type="entry name" value="FAS1"/>
    <property type="match status" value="2"/>
</dbReference>
<proteinExistence type="predicted"/>
<dbReference type="AlphaFoldDB" id="A3XJJ6"/>
<dbReference type="OrthoDB" id="9800666at2"/>
<dbReference type="HOGENOM" id="CLU_484670_0_0_10"/>
<gene>
    <name evidence="2" type="ORF">MED217_04572</name>
</gene>
<dbReference type="RefSeq" id="WP_009779303.1">
    <property type="nucleotide sequence ID" value="NZ_CH672395.1"/>
</dbReference>
<dbReference type="Proteomes" id="UP000001601">
    <property type="component" value="Unassembled WGS sequence"/>
</dbReference>
<dbReference type="PANTHER" id="PTHR10900:SF77">
    <property type="entry name" value="FI19380P1"/>
    <property type="match status" value="1"/>
</dbReference>
<dbReference type="EMBL" id="AANC01000002">
    <property type="protein sequence ID" value="EAQ50276.1"/>
    <property type="molecule type" value="Genomic_DNA"/>
</dbReference>
<feature type="domain" description="FAS1" evidence="1">
    <location>
        <begin position="38"/>
        <end position="176"/>
    </location>
</feature>
<comment type="caution">
    <text evidence="2">The sequence shown here is derived from an EMBL/GenBank/DDBJ whole genome shotgun (WGS) entry which is preliminary data.</text>
</comment>
<evidence type="ECO:0000313" key="3">
    <source>
        <dbReference type="Proteomes" id="UP000001601"/>
    </source>
</evidence>
<keyword evidence="3" id="KW-1185">Reference proteome</keyword>
<dbReference type="SUPFAM" id="SSF82153">
    <property type="entry name" value="FAS1 domain"/>
    <property type="match status" value="2"/>
</dbReference>
<sequence>MKTLFRPSLYTLTLLVVFTGLVLSCTEEKYKESTDETLNITEFLRANEEEYSLFLEILDVTDYASFMNTYGTYTLFLPTNDAVNQYLSDLGASNVADVPMEDLQELAKLHIIDEVFTTVQFNDGKIATPSLQGQFLITGAVNRDGQSNITVNKDARIISSNVEVGNGVIHVIDKALEVADQTLAETIDEDPSLSLFAELIRETGWYDTLDEPLTYDQDSISSHVSVLAQTNEVFQEAGFNTLNDLKERYSHLDDPTNPLDSLNLYVAYRIIPELDYLADLAVKSVVLTKAPLEVISVKLASDSLLLNEETFNGVFEPGVQINRSQSDVTASNGVLHYVNDNFFIKKRFPAPVYFDVADQPEFRQLSSVFRKPGNYADLSRSELSEVTWEGNAAFRLGYLAAATGDGAQLSQAWHGDVVELLRHRTGVINNLEFTTPVLIKGRYKVWVSYRQNGRASSSVRALFNGEALPRLINFTEYGNTDLPERVLESQGYKRHLNITTSRFNSRLAGIIEVPTTGRHTITLESLAYAGGPSWIDVIEFRPVDMDQLYPKMEAGGDGLIDE</sequence>
<dbReference type="eggNOG" id="COG2335">
    <property type="taxonomic scope" value="Bacteria"/>
</dbReference>
<dbReference type="PANTHER" id="PTHR10900">
    <property type="entry name" value="PERIOSTIN-RELATED"/>
    <property type="match status" value="1"/>
</dbReference>
<evidence type="ECO:0000313" key="2">
    <source>
        <dbReference type="EMBL" id="EAQ50276.1"/>
    </source>
</evidence>
<organism evidence="2 3">
    <name type="scientific">Leeuwenhoekiella blandensis (strain CECT 7118 / CCUG 51940 / KCTC 22103 / MED217)</name>
    <name type="common">Flavobacterium sp. (strain MED217)</name>
    <dbReference type="NCBI Taxonomy" id="398720"/>
    <lineage>
        <taxon>Bacteria</taxon>
        <taxon>Pseudomonadati</taxon>
        <taxon>Bacteroidota</taxon>
        <taxon>Flavobacteriia</taxon>
        <taxon>Flavobacteriales</taxon>
        <taxon>Flavobacteriaceae</taxon>
        <taxon>Leeuwenhoekiella</taxon>
    </lineage>
</organism>
<dbReference type="InterPro" id="IPR000782">
    <property type="entry name" value="FAS1_domain"/>
</dbReference>
<dbReference type="STRING" id="398720.MED217_04572"/>
<reference evidence="2 3" key="1">
    <citation type="journal article" date="2007" name="Nature">
        <title>Light stimulates growth of proteorhodopsin-containing marine Flavobacteria.</title>
        <authorList>
            <person name="Gomez-Consarnau L."/>
            <person name="Gonzalez J.M."/>
            <person name="Coll-Llado M."/>
            <person name="Gourdon P."/>
            <person name="Pascher T."/>
            <person name="Neutze R."/>
            <person name="Pedros-Alio C."/>
            <person name="Pinhassi J."/>
        </authorList>
    </citation>
    <scope>NUCLEOTIDE SEQUENCE [LARGE SCALE GENOMIC DNA]</scope>
    <source>
        <strain evidence="2 3">MED217</strain>
    </source>
</reference>
<name>A3XJJ6_LEEBM</name>
<dbReference type="PROSITE" id="PS51257">
    <property type="entry name" value="PROKAR_LIPOPROTEIN"/>
    <property type="match status" value="1"/>
</dbReference>
<dbReference type="InterPro" id="IPR050904">
    <property type="entry name" value="Adhesion/Biosynth-related"/>
</dbReference>
<dbReference type="SMART" id="SM00554">
    <property type="entry name" value="FAS1"/>
    <property type="match status" value="1"/>
</dbReference>
<dbReference type="Pfam" id="PF02469">
    <property type="entry name" value="Fasciclin"/>
    <property type="match status" value="1"/>
</dbReference>
<dbReference type="Gene3D" id="2.30.180.10">
    <property type="entry name" value="FAS1 domain"/>
    <property type="match status" value="2"/>
</dbReference>
<accession>A3XJJ6</accession>